<dbReference type="PROSITE" id="PS50800">
    <property type="entry name" value="SAP"/>
    <property type="match status" value="1"/>
</dbReference>
<feature type="region of interest" description="Disordered" evidence="2">
    <location>
        <begin position="424"/>
        <end position="456"/>
    </location>
</feature>
<dbReference type="GO" id="GO:0031624">
    <property type="term" value="F:ubiquitin conjugating enzyme binding"/>
    <property type="evidence" value="ECO:0007669"/>
    <property type="project" value="TreeGrafter"/>
</dbReference>
<dbReference type="InterPro" id="IPR005176">
    <property type="entry name" value="PONY_dom"/>
</dbReference>
<feature type="domain" description="SAP" evidence="3">
    <location>
        <begin position="377"/>
        <end position="411"/>
    </location>
</feature>
<feature type="region of interest" description="Disordered" evidence="2">
    <location>
        <begin position="659"/>
        <end position="680"/>
    </location>
</feature>
<comment type="caution">
    <text evidence="5">The sequence shown here is derived from an EMBL/GenBank/DDBJ whole genome shotgun (WGS) entry which is preliminary data.</text>
</comment>
<dbReference type="SUPFAM" id="SSF68906">
    <property type="entry name" value="SAP domain"/>
    <property type="match status" value="1"/>
</dbReference>
<dbReference type="GO" id="GO:0045116">
    <property type="term" value="P:protein neddylation"/>
    <property type="evidence" value="ECO:0007669"/>
    <property type="project" value="TreeGrafter"/>
</dbReference>
<feature type="compositionally biased region" description="Low complexity" evidence="2">
    <location>
        <begin position="437"/>
        <end position="448"/>
    </location>
</feature>
<dbReference type="Pfam" id="PF03556">
    <property type="entry name" value="Cullin_binding"/>
    <property type="match status" value="1"/>
</dbReference>
<dbReference type="InterPro" id="IPR014764">
    <property type="entry name" value="DCN-prot"/>
</dbReference>
<organism evidence="5 6">
    <name type="scientific">Phytophthora cactorum</name>
    <dbReference type="NCBI Taxonomy" id="29920"/>
    <lineage>
        <taxon>Eukaryota</taxon>
        <taxon>Sar</taxon>
        <taxon>Stramenopiles</taxon>
        <taxon>Oomycota</taxon>
        <taxon>Peronosporomycetes</taxon>
        <taxon>Peronosporales</taxon>
        <taxon>Peronosporaceae</taxon>
        <taxon>Phytophthora</taxon>
    </lineage>
</organism>
<name>A0A8T1GM93_9STRA</name>
<evidence type="ECO:0000313" key="5">
    <source>
        <dbReference type="EMBL" id="KAG2999859.1"/>
    </source>
</evidence>
<evidence type="ECO:0000256" key="1">
    <source>
        <dbReference type="RuleBase" id="RU410713"/>
    </source>
</evidence>
<dbReference type="Gene3D" id="1.10.238.200">
    <property type="entry name" value="Cullin, PONY binding domain"/>
    <property type="match status" value="1"/>
</dbReference>
<dbReference type="InterPro" id="IPR036361">
    <property type="entry name" value="SAP_dom_sf"/>
</dbReference>
<comment type="function">
    <text evidence="1">Neddylation of cullins play an essential role in the regulation of SCF-type complexes activity.</text>
</comment>
<dbReference type="InterPro" id="IPR042460">
    <property type="entry name" value="DCN1-like_PONY"/>
</dbReference>
<dbReference type="InterPro" id="IPR003034">
    <property type="entry name" value="SAP_dom"/>
</dbReference>
<dbReference type="Gene3D" id="1.10.238.10">
    <property type="entry name" value="EF-hand"/>
    <property type="match status" value="1"/>
</dbReference>
<evidence type="ECO:0000313" key="6">
    <source>
        <dbReference type="Proteomes" id="UP000697107"/>
    </source>
</evidence>
<protein>
    <recommendedName>
        <fullName evidence="1">Defective in cullin neddylation protein</fullName>
    </recommendedName>
</protein>
<dbReference type="GO" id="GO:0000151">
    <property type="term" value="C:ubiquitin ligase complex"/>
    <property type="evidence" value="ECO:0007669"/>
    <property type="project" value="TreeGrafter"/>
</dbReference>
<dbReference type="VEuPathDB" id="FungiDB:PC110_g2755"/>
<dbReference type="VEuPathDB" id="FungiDB:PC110_g2757"/>
<dbReference type="Pfam" id="PF02037">
    <property type="entry name" value="SAP"/>
    <property type="match status" value="1"/>
</dbReference>
<dbReference type="GO" id="GO:0032182">
    <property type="term" value="F:ubiquitin-like protein binding"/>
    <property type="evidence" value="ECO:0007669"/>
    <property type="project" value="TreeGrafter"/>
</dbReference>
<dbReference type="AlphaFoldDB" id="A0A8T1GM93"/>
<dbReference type="Gene3D" id="1.10.720.30">
    <property type="entry name" value="SAP domain"/>
    <property type="match status" value="1"/>
</dbReference>
<reference evidence="5" key="1">
    <citation type="submission" date="2018-10" db="EMBL/GenBank/DDBJ databases">
        <title>Effector identification in a new, highly contiguous assembly of the strawberry crown rot pathogen Phytophthora cactorum.</title>
        <authorList>
            <person name="Armitage A.D."/>
            <person name="Nellist C.F."/>
            <person name="Bates H."/>
            <person name="Vickerstaff R.J."/>
            <person name="Harrison R.J."/>
        </authorList>
    </citation>
    <scope>NUCLEOTIDE SEQUENCE</scope>
    <source>
        <strain evidence="5">P415</strain>
    </source>
</reference>
<evidence type="ECO:0000259" key="4">
    <source>
        <dbReference type="PROSITE" id="PS51229"/>
    </source>
</evidence>
<feature type="domain" description="DCUN1" evidence="4">
    <location>
        <begin position="456"/>
        <end position="645"/>
    </location>
</feature>
<evidence type="ECO:0000259" key="3">
    <source>
        <dbReference type="PROSITE" id="PS50800"/>
    </source>
</evidence>
<gene>
    <name evidence="5" type="ORF">PC118_g547</name>
</gene>
<dbReference type="PANTHER" id="PTHR12281:SF31">
    <property type="entry name" value="DCN1-LIKE PROTEIN 3"/>
    <property type="match status" value="1"/>
</dbReference>
<dbReference type="VEuPathDB" id="FungiDB:PC110_g2756"/>
<evidence type="ECO:0000256" key="2">
    <source>
        <dbReference type="SAM" id="MobiDB-lite"/>
    </source>
</evidence>
<sequence>MTPTTAATASKSVVTSTASSVPACRGGHLQDLALNDVLVADGVVPCKKCEQTIHTLGKTHVERVRYNMAKKCDIAGQAERKQQLATTLLNSCYYEARSANVLKLRGKQYTLVTDAWMDTNGQSVIYYVALDEELAIFLESDYSESISHDALYLAGDIRRVMSKYSFICFVAVVTDNTVANRLVWTTVPEAIIVFSVSCSSAAAERNFSAHKSVHSQAPNHLQATSVEKLGNVACEACSCSLATVTAFKPGTEGELQMWGTVCHTGGVTDCKSAENDSARDGENEKTIAKVNKLFVLCLLTTLFCVSLDITTVRLYHQPLFLDARSRNSACGTSCTIHVTVESPSAANPSLLFTSAAISLLSPPARKLAAKAQSTMDLSSMRVKELAEICRNFGLRTSGRKAELVERIQSNAMYQADVAAMAKMGISNGHGGSHSGSKRGSSSNYISSNKKPRNEKEDSAAIDAVFARFQDPEAEEASITDEGILALCDALGIDAQDPVMLALSCAMESTTMGVYTHTEFRRGMLKLHCKSIEDLRAKLSALRSQMRDRAEFSTIYSFTFGFSKDPTQKSLALELAVGLWDLLLPGHFQWRRHWLQYVRENSRSVVSKDLWLQVLDFGLQIKPDLSNYDENGAWPVLLDDFAAHMLELITKKGLQAVQQEEETMSSEGDKADDAENMVVDE</sequence>
<dbReference type="SMART" id="SM00513">
    <property type="entry name" value="SAP"/>
    <property type="match status" value="1"/>
</dbReference>
<proteinExistence type="predicted"/>
<dbReference type="PANTHER" id="PTHR12281">
    <property type="entry name" value="RP42 RELATED"/>
    <property type="match status" value="1"/>
</dbReference>
<dbReference type="EMBL" id="RCML01000006">
    <property type="protein sequence ID" value="KAG2999859.1"/>
    <property type="molecule type" value="Genomic_DNA"/>
</dbReference>
<dbReference type="Proteomes" id="UP000697107">
    <property type="component" value="Unassembled WGS sequence"/>
</dbReference>
<accession>A0A8T1GM93</accession>
<dbReference type="PROSITE" id="PS51229">
    <property type="entry name" value="DCUN1"/>
    <property type="match status" value="1"/>
</dbReference>
<dbReference type="GO" id="GO:0097602">
    <property type="term" value="F:cullin family protein binding"/>
    <property type="evidence" value="ECO:0007669"/>
    <property type="project" value="TreeGrafter"/>
</dbReference>